<keyword evidence="12 19" id="KW-0675">Receptor</keyword>
<dbReference type="Pfam" id="PF07715">
    <property type="entry name" value="Plug"/>
    <property type="match status" value="1"/>
</dbReference>
<keyword evidence="20" id="KW-1185">Reference proteome</keyword>
<dbReference type="InterPro" id="IPR010105">
    <property type="entry name" value="TonB_sidphr_rcpt"/>
</dbReference>
<name>A0A7W6FNA3_9SPHN</name>
<feature type="signal peptide" evidence="16">
    <location>
        <begin position="1"/>
        <end position="22"/>
    </location>
</feature>
<evidence type="ECO:0000256" key="10">
    <source>
        <dbReference type="ARBA" id="ARBA00023077"/>
    </source>
</evidence>
<dbReference type="PANTHER" id="PTHR32552">
    <property type="entry name" value="FERRICHROME IRON RECEPTOR-RELATED"/>
    <property type="match status" value="1"/>
</dbReference>
<keyword evidence="9" id="KW-0406">Ion transport</keyword>
<comment type="subcellular location">
    <subcellularLocation>
        <location evidence="1 14">Cell outer membrane</location>
        <topology evidence="1 14">Multi-pass membrane protein</topology>
    </subcellularLocation>
</comment>
<evidence type="ECO:0000256" key="14">
    <source>
        <dbReference type="PROSITE-ProRule" id="PRU01360"/>
    </source>
</evidence>
<dbReference type="GO" id="GO:0038023">
    <property type="term" value="F:signaling receptor activity"/>
    <property type="evidence" value="ECO:0007669"/>
    <property type="project" value="InterPro"/>
</dbReference>
<evidence type="ECO:0000256" key="7">
    <source>
        <dbReference type="ARBA" id="ARBA00022729"/>
    </source>
</evidence>
<keyword evidence="13 14" id="KW-0998">Cell outer membrane</keyword>
<dbReference type="PROSITE" id="PS52016">
    <property type="entry name" value="TONB_DEPENDENT_REC_3"/>
    <property type="match status" value="1"/>
</dbReference>
<keyword evidence="10 15" id="KW-0798">TonB box</keyword>
<evidence type="ECO:0000313" key="19">
    <source>
        <dbReference type="EMBL" id="MBB3924598.1"/>
    </source>
</evidence>
<dbReference type="InterPro" id="IPR037066">
    <property type="entry name" value="Plug_dom_sf"/>
</dbReference>
<sequence length="738" mass="79269">MRLAYWGVSLAALMMPAVAAMAAEAEAPAAVADDDRKATIVVNGQLTSVASISGTKTQAPLIETPQSITVIDNDELVLRNALSINQALTYVAGVGPNQRGNVAVRYDQLTIRGFSPATFLDGMRLQGGTYSSPQIDFHRIESVDVIKGPASVLYGNSTPGGLVNMTSKVPQAEAAGSIEVAAGNFDLLRGAVDSTGPIDSQGRFLYRIIGGAEKSDGFVDYAENERYYFSPMISFVPDAATSLTLIAAYQRDPKGGSYGSVPPIGSAVTNPNGQIPTDFYDGEPSYEAFDRKQYSLSALFRRDFNEAVRYRANARYIKVKQHYRSVYNSSMLPDLRTIVRGGGGSDEEFQTFTFDNNIAAKVATGPIEHEILAGLDFIHNEGTGYQRFVTGAANGIPNLDIYAPVYFVAIPDVLAGVPPTYTRRGQTGVYAQDQLRIGGLNLIGSIRKDWYRQRSTTSGTSTVLQQSKTTYRAGALYAFKFGLSPYFSYSTSFEPQSGVSVTGQLFVPVTGRQYEAGLKFQPPGTDTILTLSVYDLARQNVPVSDPNNPGYSVQVGETKTRGIELEGRGSIRPGLEFSLAGTYMDAEFARGNPPATNVVNGAQQSGVTGTRPLAIPKWTASSFLSYDLSKNEAITGPIGGLTIGAGVRYVGGSDGIYTLATNTTPATTLTRFRTSGYTLVDAVLGYDLGRLGGGLEGFNVAVNASNLFDKRHVTSCLSTNWCWFGAPRTVVASLRYKW</sequence>
<evidence type="ECO:0000256" key="13">
    <source>
        <dbReference type="ARBA" id="ARBA00023237"/>
    </source>
</evidence>
<dbReference type="Proteomes" id="UP000571950">
    <property type="component" value="Unassembled WGS sequence"/>
</dbReference>
<dbReference type="NCBIfam" id="TIGR01783">
    <property type="entry name" value="TonB-siderophor"/>
    <property type="match status" value="1"/>
</dbReference>
<organism evidence="19 20">
    <name type="scientific">Sphingobium jiangsuense</name>
    <dbReference type="NCBI Taxonomy" id="870476"/>
    <lineage>
        <taxon>Bacteria</taxon>
        <taxon>Pseudomonadati</taxon>
        <taxon>Pseudomonadota</taxon>
        <taxon>Alphaproteobacteria</taxon>
        <taxon>Sphingomonadales</taxon>
        <taxon>Sphingomonadaceae</taxon>
        <taxon>Sphingobium</taxon>
    </lineage>
</organism>
<proteinExistence type="inferred from homology"/>
<keyword evidence="11 14" id="KW-0472">Membrane</keyword>
<evidence type="ECO:0000259" key="18">
    <source>
        <dbReference type="Pfam" id="PF07715"/>
    </source>
</evidence>
<reference evidence="19 20" key="1">
    <citation type="submission" date="2020-08" db="EMBL/GenBank/DDBJ databases">
        <title>Genomic Encyclopedia of Type Strains, Phase IV (KMG-IV): sequencing the most valuable type-strain genomes for metagenomic binning, comparative biology and taxonomic classification.</title>
        <authorList>
            <person name="Goeker M."/>
        </authorList>
    </citation>
    <scope>NUCLEOTIDE SEQUENCE [LARGE SCALE GENOMIC DNA]</scope>
    <source>
        <strain evidence="19 20">DSM 26189</strain>
    </source>
</reference>
<dbReference type="FunFam" id="2.170.130.10:FF:000001">
    <property type="entry name" value="Catecholate siderophore TonB-dependent receptor"/>
    <property type="match status" value="1"/>
</dbReference>
<keyword evidence="6 14" id="KW-0812">Transmembrane</keyword>
<dbReference type="SUPFAM" id="SSF56935">
    <property type="entry name" value="Porins"/>
    <property type="match status" value="1"/>
</dbReference>
<keyword evidence="7 16" id="KW-0732">Signal</keyword>
<evidence type="ECO:0000313" key="20">
    <source>
        <dbReference type="Proteomes" id="UP000571950"/>
    </source>
</evidence>
<dbReference type="Pfam" id="PF00593">
    <property type="entry name" value="TonB_dep_Rec_b-barrel"/>
    <property type="match status" value="1"/>
</dbReference>
<keyword evidence="3 14" id="KW-0813">Transport</keyword>
<protein>
    <submittedName>
        <fullName evidence="19">Iron complex outermembrane receptor protein</fullName>
    </submittedName>
</protein>
<comment type="similarity">
    <text evidence="2 14 15">Belongs to the TonB-dependent receptor family.</text>
</comment>
<dbReference type="PANTHER" id="PTHR32552:SF68">
    <property type="entry name" value="FERRICHROME OUTER MEMBRANE TRANSPORTER_PHAGE RECEPTOR"/>
    <property type="match status" value="1"/>
</dbReference>
<dbReference type="AlphaFoldDB" id="A0A7W6FNA3"/>
<evidence type="ECO:0000256" key="3">
    <source>
        <dbReference type="ARBA" id="ARBA00022448"/>
    </source>
</evidence>
<evidence type="ECO:0000259" key="17">
    <source>
        <dbReference type="Pfam" id="PF00593"/>
    </source>
</evidence>
<feature type="domain" description="TonB-dependent receptor plug" evidence="18">
    <location>
        <begin position="61"/>
        <end position="161"/>
    </location>
</feature>
<evidence type="ECO:0000256" key="15">
    <source>
        <dbReference type="RuleBase" id="RU003357"/>
    </source>
</evidence>
<dbReference type="GO" id="GO:0009279">
    <property type="term" value="C:cell outer membrane"/>
    <property type="evidence" value="ECO:0007669"/>
    <property type="project" value="UniProtKB-SubCell"/>
</dbReference>
<dbReference type="CDD" id="cd01347">
    <property type="entry name" value="ligand_gated_channel"/>
    <property type="match status" value="1"/>
</dbReference>
<dbReference type="GO" id="GO:0015891">
    <property type="term" value="P:siderophore transport"/>
    <property type="evidence" value="ECO:0007669"/>
    <property type="project" value="InterPro"/>
</dbReference>
<evidence type="ECO:0000256" key="6">
    <source>
        <dbReference type="ARBA" id="ARBA00022692"/>
    </source>
</evidence>
<feature type="chain" id="PRO_5030701606" evidence="16">
    <location>
        <begin position="23"/>
        <end position="738"/>
    </location>
</feature>
<dbReference type="RefSeq" id="WP_188070159.1">
    <property type="nucleotide sequence ID" value="NZ_BSPS01000057.1"/>
</dbReference>
<evidence type="ECO:0000256" key="16">
    <source>
        <dbReference type="SAM" id="SignalP"/>
    </source>
</evidence>
<evidence type="ECO:0000256" key="8">
    <source>
        <dbReference type="ARBA" id="ARBA00023004"/>
    </source>
</evidence>
<feature type="domain" description="TonB-dependent receptor-like beta-barrel" evidence="17">
    <location>
        <begin position="238"/>
        <end position="707"/>
    </location>
</feature>
<accession>A0A7W6FNA3</accession>
<evidence type="ECO:0000256" key="5">
    <source>
        <dbReference type="ARBA" id="ARBA00022496"/>
    </source>
</evidence>
<dbReference type="GO" id="GO:0015344">
    <property type="term" value="F:siderophore uptake transmembrane transporter activity"/>
    <property type="evidence" value="ECO:0007669"/>
    <property type="project" value="TreeGrafter"/>
</dbReference>
<gene>
    <name evidence="19" type="ORF">GGR43_000292</name>
</gene>
<evidence type="ECO:0000256" key="12">
    <source>
        <dbReference type="ARBA" id="ARBA00023170"/>
    </source>
</evidence>
<dbReference type="InterPro" id="IPR000531">
    <property type="entry name" value="Beta-barrel_TonB"/>
</dbReference>
<evidence type="ECO:0000256" key="4">
    <source>
        <dbReference type="ARBA" id="ARBA00022452"/>
    </source>
</evidence>
<dbReference type="InterPro" id="IPR039426">
    <property type="entry name" value="TonB-dep_rcpt-like"/>
</dbReference>
<dbReference type="InterPro" id="IPR036942">
    <property type="entry name" value="Beta-barrel_TonB_sf"/>
</dbReference>
<evidence type="ECO:0000256" key="2">
    <source>
        <dbReference type="ARBA" id="ARBA00009810"/>
    </source>
</evidence>
<keyword evidence="4 14" id="KW-1134">Transmembrane beta strand</keyword>
<evidence type="ECO:0000256" key="9">
    <source>
        <dbReference type="ARBA" id="ARBA00023065"/>
    </source>
</evidence>
<evidence type="ECO:0000256" key="11">
    <source>
        <dbReference type="ARBA" id="ARBA00023136"/>
    </source>
</evidence>
<evidence type="ECO:0000256" key="1">
    <source>
        <dbReference type="ARBA" id="ARBA00004571"/>
    </source>
</evidence>
<keyword evidence="5" id="KW-0410">Iron transport</keyword>
<dbReference type="InterPro" id="IPR012910">
    <property type="entry name" value="Plug_dom"/>
</dbReference>
<dbReference type="Gene3D" id="2.170.130.10">
    <property type="entry name" value="TonB-dependent receptor, plug domain"/>
    <property type="match status" value="1"/>
</dbReference>
<dbReference type="Gene3D" id="2.40.170.20">
    <property type="entry name" value="TonB-dependent receptor, beta-barrel domain"/>
    <property type="match status" value="1"/>
</dbReference>
<comment type="caution">
    <text evidence="19">The sequence shown here is derived from an EMBL/GenBank/DDBJ whole genome shotgun (WGS) entry which is preliminary data.</text>
</comment>
<keyword evidence="8" id="KW-0408">Iron</keyword>
<dbReference type="EMBL" id="JACIDT010000001">
    <property type="protein sequence ID" value="MBB3924598.1"/>
    <property type="molecule type" value="Genomic_DNA"/>
</dbReference>